<dbReference type="PANTHER" id="PTHR42711:SF5">
    <property type="entry name" value="ABC TRANSPORTER ATP-BINDING PROTEIN NATA"/>
    <property type="match status" value="1"/>
</dbReference>
<dbReference type="InterPro" id="IPR017871">
    <property type="entry name" value="ABC_transporter-like_CS"/>
</dbReference>
<dbReference type="InterPro" id="IPR003439">
    <property type="entry name" value="ABC_transporter-like_ATP-bd"/>
</dbReference>
<evidence type="ECO:0000256" key="1">
    <source>
        <dbReference type="ARBA" id="ARBA00005417"/>
    </source>
</evidence>
<dbReference type="GO" id="GO:0016887">
    <property type="term" value="F:ATP hydrolysis activity"/>
    <property type="evidence" value="ECO:0007669"/>
    <property type="project" value="InterPro"/>
</dbReference>
<evidence type="ECO:0000259" key="5">
    <source>
        <dbReference type="PROSITE" id="PS50893"/>
    </source>
</evidence>
<keyword evidence="2" id="KW-0813">Transport</keyword>
<sequence>MEWEGDEFMEIKIEDLTKVYGSHVALDHVSLTLNEGIYGILGENGAGKSTLLNLLTDNLKKSSGNILLDGKDILKMGKDYRKMIGYMPQQQGFYEDFSALQFLLYIGELKGISRKQCNKQALKLLKMVNLYDVRHHSIRSYSGGMRQRILLAQALLGNPDIIILDEPSVGLDPRERTHMRNIISHLGREKIVLISTHIVSDVESIASDILLMKKGKIIKNDTPTSLIHSIKGYVKEIPIDDLYYKKIKNHYKDGVFMQRSGGLQYRIVTDDKMDSQFTLDEEHINLEDVYLYYVQ</sequence>
<dbReference type="InterPro" id="IPR027417">
    <property type="entry name" value="P-loop_NTPase"/>
</dbReference>
<dbReference type="InterPro" id="IPR050763">
    <property type="entry name" value="ABC_transporter_ATP-binding"/>
</dbReference>
<dbReference type="STRING" id="1630.SAMN05216514_10356"/>
<dbReference type="eggNOG" id="COG1131">
    <property type="taxonomic scope" value="Bacteria"/>
</dbReference>
<dbReference type="PROSITE" id="PS50893">
    <property type="entry name" value="ABC_TRANSPORTER_2"/>
    <property type="match status" value="1"/>
</dbReference>
<dbReference type="GO" id="GO:0005524">
    <property type="term" value="F:ATP binding"/>
    <property type="evidence" value="ECO:0007669"/>
    <property type="project" value="UniProtKB-KW"/>
</dbReference>
<dbReference type="PROSITE" id="PS00211">
    <property type="entry name" value="ABC_TRANSPORTER_1"/>
    <property type="match status" value="1"/>
</dbReference>
<gene>
    <name evidence="6" type="ORF">SAMN04487759_11532</name>
</gene>
<protein>
    <submittedName>
        <fullName evidence="6">ABC-type multidrug transport system, ATPase component</fullName>
    </submittedName>
</protein>
<proteinExistence type="inferred from homology"/>
<dbReference type="InterPro" id="IPR003593">
    <property type="entry name" value="AAA+_ATPase"/>
</dbReference>
<evidence type="ECO:0000256" key="2">
    <source>
        <dbReference type="ARBA" id="ARBA00022448"/>
    </source>
</evidence>
<accession>A0A1H2TQ84</accession>
<keyword evidence="3" id="KW-0547">Nucleotide-binding</keyword>
<evidence type="ECO:0000313" key="6">
    <source>
        <dbReference type="EMBL" id="SDW45962.1"/>
    </source>
</evidence>
<evidence type="ECO:0000256" key="4">
    <source>
        <dbReference type="ARBA" id="ARBA00022840"/>
    </source>
</evidence>
<dbReference type="AlphaFoldDB" id="A0A1H2TQ84"/>
<dbReference type="Gene3D" id="3.40.50.300">
    <property type="entry name" value="P-loop containing nucleotide triphosphate hydrolases"/>
    <property type="match status" value="1"/>
</dbReference>
<evidence type="ECO:0000313" key="7">
    <source>
        <dbReference type="Proteomes" id="UP000182429"/>
    </source>
</evidence>
<dbReference type="Pfam" id="PF00005">
    <property type="entry name" value="ABC_tran"/>
    <property type="match status" value="1"/>
</dbReference>
<dbReference type="EMBL" id="FNNF01000015">
    <property type="protein sequence ID" value="SDW45962.1"/>
    <property type="molecule type" value="Genomic_DNA"/>
</dbReference>
<comment type="similarity">
    <text evidence="1">Belongs to the ABC transporter superfamily.</text>
</comment>
<dbReference type="Proteomes" id="UP000182429">
    <property type="component" value="Unassembled WGS sequence"/>
</dbReference>
<keyword evidence="4" id="KW-0067">ATP-binding</keyword>
<feature type="domain" description="ABC transporter" evidence="5">
    <location>
        <begin position="11"/>
        <end position="239"/>
    </location>
</feature>
<dbReference type="SUPFAM" id="SSF52540">
    <property type="entry name" value="P-loop containing nucleoside triphosphate hydrolases"/>
    <property type="match status" value="1"/>
</dbReference>
<name>A0A1H2TQ84_9FIRM</name>
<dbReference type="SMART" id="SM00382">
    <property type="entry name" value="AAA"/>
    <property type="match status" value="1"/>
</dbReference>
<evidence type="ECO:0000256" key="3">
    <source>
        <dbReference type="ARBA" id="ARBA00022741"/>
    </source>
</evidence>
<organism evidence="6 7">
    <name type="scientific">Kandleria vitulina</name>
    <dbReference type="NCBI Taxonomy" id="1630"/>
    <lineage>
        <taxon>Bacteria</taxon>
        <taxon>Bacillati</taxon>
        <taxon>Bacillota</taxon>
        <taxon>Erysipelotrichia</taxon>
        <taxon>Erysipelotrichales</taxon>
        <taxon>Coprobacillaceae</taxon>
        <taxon>Kandleria</taxon>
    </lineage>
</organism>
<reference evidence="6 7" key="1">
    <citation type="submission" date="2016-10" db="EMBL/GenBank/DDBJ databases">
        <authorList>
            <person name="de Groot N.N."/>
        </authorList>
    </citation>
    <scope>NUCLEOTIDE SEQUENCE [LARGE SCALE GENOMIC DNA]</scope>
    <source>
        <strain evidence="6 7">S3b</strain>
    </source>
</reference>
<dbReference type="PANTHER" id="PTHR42711">
    <property type="entry name" value="ABC TRANSPORTER ATP-BINDING PROTEIN"/>
    <property type="match status" value="1"/>
</dbReference>